<accession>R4WJ94</accession>
<evidence type="ECO:0000259" key="7">
    <source>
        <dbReference type="PROSITE" id="PS50089"/>
    </source>
</evidence>
<dbReference type="GO" id="GO:0006915">
    <property type="term" value="P:apoptotic process"/>
    <property type="evidence" value="ECO:0007669"/>
    <property type="project" value="UniProtKB-KW"/>
</dbReference>
<dbReference type="InterPro" id="IPR001370">
    <property type="entry name" value="BIR_rpt"/>
</dbReference>
<protein>
    <submittedName>
        <fullName evidence="8">Putative inhibitor of apoptosis 1</fullName>
    </submittedName>
</protein>
<dbReference type="GO" id="GO:0005737">
    <property type="term" value="C:cytoplasm"/>
    <property type="evidence" value="ECO:0007669"/>
    <property type="project" value="TreeGrafter"/>
</dbReference>
<keyword evidence="2" id="KW-0053">Apoptosis</keyword>
<dbReference type="Pfam" id="PF13920">
    <property type="entry name" value="zf-C3HC4_3"/>
    <property type="match status" value="1"/>
</dbReference>
<dbReference type="GO" id="GO:0043066">
    <property type="term" value="P:negative regulation of apoptotic process"/>
    <property type="evidence" value="ECO:0007669"/>
    <property type="project" value="TreeGrafter"/>
</dbReference>
<proteinExistence type="evidence at transcript level"/>
<evidence type="ECO:0000313" key="8">
    <source>
        <dbReference type="EMBL" id="BAN20775.1"/>
    </source>
</evidence>
<evidence type="ECO:0000256" key="2">
    <source>
        <dbReference type="ARBA" id="ARBA00022703"/>
    </source>
</evidence>
<dbReference type="Gene3D" id="3.30.40.10">
    <property type="entry name" value="Zinc/RING finger domain, C3HC4 (zinc finger)"/>
    <property type="match status" value="1"/>
</dbReference>
<organism evidence="8">
    <name type="scientific">Riptortus pedestris</name>
    <name type="common">Bean bug</name>
    <dbReference type="NCBI Taxonomy" id="329032"/>
    <lineage>
        <taxon>Eukaryota</taxon>
        <taxon>Metazoa</taxon>
        <taxon>Ecdysozoa</taxon>
        <taxon>Arthropoda</taxon>
        <taxon>Hexapoda</taxon>
        <taxon>Insecta</taxon>
        <taxon>Pterygota</taxon>
        <taxon>Neoptera</taxon>
        <taxon>Paraneoptera</taxon>
        <taxon>Hemiptera</taxon>
        <taxon>Heteroptera</taxon>
        <taxon>Panheteroptera</taxon>
        <taxon>Pentatomomorpha</taxon>
        <taxon>Coreoidea</taxon>
        <taxon>Alydidae</taxon>
        <taxon>Riptortus</taxon>
    </lineage>
</organism>
<dbReference type="GO" id="GO:0061630">
    <property type="term" value="F:ubiquitin protein ligase activity"/>
    <property type="evidence" value="ECO:0007669"/>
    <property type="project" value="TreeGrafter"/>
</dbReference>
<reference evidence="8" key="1">
    <citation type="journal article" date="2013" name="PLoS ONE">
        <title>Gene expression in gut symbiotic organ of stinkbug affected by extracellular bacterial symbiont.</title>
        <authorList>
            <person name="Futahashi R."/>
            <person name="Tanaka K."/>
            <person name="Tanahashi M."/>
            <person name="Nikoh N."/>
            <person name="Kikuchi Y."/>
            <person name="Lee B.L."/>
            <person name="Fukatsu T."/>
        </authorList>
    </citation>
    <scope>NUCLEOTIDE SEQUENCE</scope>
    <source>
        <tissue evidence="8">Midgut</tissue>
    </source>
</reference>
<evidence type="ECO:0000256" key="5">
    <source>
        <dbReference type="ARBA" id="ARBA00022833"/>
    </source>
</evidence>
<dbReference type="InterPro" id="IPR013083">
    <property type="entry name" value="Znf_RING/FYVE/PHD"/>
</dbReference>
<dbReference type="PROSITE" id="PS50089">
    <property type="entry name" value="ZF_RING_2"/>
    <property type="match status" value="1"/>
</dbReference>
<keyword evidence="4 6" id="KW-0863">Zinc-finger</keyword>
<evidence type="ECO:0000256" key="4">
    <source>
        <dbReference type="ARBA" id="ARBA00022771"/>
    </source>
</evidence>
<dbReference type="PANTHER" id="PTHR10044:SF174">
    <property type="entry name" value="DEATH-ASSOCIATED INHIBITOR OF APOPTOSIS 1"/>
    <property type="match status" value="1"/>
</dbReference>
<dbReference type="GO" id="GO:0051726">
    <property type="term" value="P:regulation of cell cycle"/>
    <property type="evidence" value="ECO:0007669"/>
    <property type="project" value="TreeGrafter"/>
</dbReference>
<dbReference type="InterPro" id="IPR001841">
    <property type="entry name" value="Znf_RING"/>
</dbReference>
<dbReference type="GO" id="GO:0008270">
    <property type="term" value="F:zinc ion binding"/>
    <property type="evidence" value="ECO:0007669"/>
    <property type="project" value="UniProtKB-KW"/>
</dbReference>
<dbReference type="PROSITE" id="PS50143">
    <property type="entry name" value="BIR_REPEAT_2"/>
    <property type="match status" value="2"/>
</dbReference>
<dbReference type="GO" id="GO:0090263">
    <property type="term" value="P:positive regulation of canonical Wnt signaling pathway"/>
    <property type="evidence" value="ECO:0007669"/>
    <property type="project" value="TreeGrafter"/>
</dbReference>
<dbReference type="GO" id="GO:0005634">
    <property type="term" value="C:nucleus"/>
    <property type="evidence" value="ECO:0007669"/>
    <property type="project" value="TreeGrafter"/>
</dbReference>
<evidence type="ECO:0000256" key="3">
    <source>
        <dbReference type="ARBA" id="ARBA00022723"/>
    </source>
</evidence>
<dbReference type="EMBL" id="AK417560">
    <property type="protein sequence ID" value="BAN20775.1"/>
    <property type="molecule type" value="mRNA"/>
</dbReference>
<dbReference type="Gene3D" id="1.10.1170.10">
    <property type="entry name" value="Inhibitor Of Apoptosis Protein (2mihbC-IAP-1), Chain A"/>
    <property type="match status" value="2"/>
</dbReference>
<dbReference type="Pfam" id="PF00653">
    <property type="entry name" value="BIR"/>
    <property type="match status" value="2"/>
</dbReference>
<comment type="similarity">
    <text evidence="1">Belongs to the IAP family.</text>
</comment>
<dbReference type="PANTHER" id="PTHR10044">
    <property type="entry name" value="INHIBITOR OF APOPTOSIS"/>
    <property type="match status" value="1"/>
</dbReference>
<dbReference type="AlphaFoldDB" id="R4WJ94"/>
<keyword evidence="3" id="KW-0479">Metal-binding</keyword>
<dbReference type="GO" id="GO:0043027">
    <property type="term" value="F:cysteine-type endopeptidase inhibitor activity involved in apoptotic process"/>
    <property type="evidence" value="ECO:0007669"/>
    <property type="project" value="TreeGrafter"/>
</dbReference>
<sequence>MELDPAVPGPVHSFTSNKAMSADQKAVCVNGSCSPTERKINVFNRYGNITNIVPDNEAGSSQVYAIEETVNLKKESERLKTFDSWPVKFLKSSKMASAGFYYLKRGDKVRCAFCGIEIGSWKPGDDPMNCHAKWAGHCLFVNKQPVGNIPLRTNEEDNHTLDSDTGYDTCGPYGIPMQNGDHQSLKEDPKILESPCFLKTRPPSFPEYAPPDARLRSYDSWPISLKLKPKILSEAGFFYTGKGDQTICFHCGGGLKDWEDSDEPWVEHARWFSKCPYVVSLKGKAFVDKVCGKKAEEDLKCTQLNGLTLSSSTGDLEKVQNFAPKNESSMVKEDVEGGSAPSDVSAQSSPKCSSDVLLCKICYAEEVGAVFFPCGHMMACMKCALSLTSCAICRQPVTGFFRAFFS</sequence>
<dbReference type="PROSITE" id="PS01282">
    <property type="entry name" value="BIR_REPEAT_1"/>
    <property type="match status" value="1"/>
</dbReference>
<evidence type="ECO:0000256" key="1">
    <source>
        <dbReference type="ARBA" id="ARBA00006672"/>
    </source>
</evidence>
<dbReference type="SUPFAM" id="SSF57924">
    <property type="entry name" value="Inhibitor of apoptosis (IAP) repeat"/>
    <property type="match status" value="2"/>
</dbReference>
<dbReference type="InterPro" id="IPR050784">
    <property type="entry name" value="IAP"/>
</dbReference>
<feature type="domain" description="RING-type" evidence="7">
    <location>
        <begin position="359"/>
        <end position="394"/>
    </location>
</feature>
<dbReference type="FunFam" id="1.10.1170.10:FF:000003">
    <property type="entry name" value="E3 ubiquitin-protein ligase XIAP"/>
    <property type="match status" value="1"/>
</dbReference>
<keyword evidence="5" id="KW-0862">Zinc</keyword>
<name>R4WJ94_RIPPE</name>
<dbReference type="FunFam" id="1.10.1170.10:FF:000002">
    <property type="entry name" value="Baculoviral IAP repeat containing 7"/>
    <property type="match status" value="1"/>
</dbReference>
<dbReference type="SMART" id="SM00238">
    <property type="entry name" value="BIR"/>
    <property type="match status" value="2"/>
</dbReference>
<dbReference type="GO" id="GO:0031398">
    <property type="term" value="P:positive regulation of protein ubiquitination"/>
    <property type="evidence" value="ECO:0007669"/>
    <property type="project" value="TreeGrafter"/>
</dbReference>
<evidence type="ECO:0000256" key="6">
    <source>
        <dbReference type="PROSITE-ProRule" id="PRU00175"/>
    </source>
</evidence>
<dbReference type="CDD" id="cd00022">
    <property type="entry name" value="BIR"/>
    <property type="match status" value="2"/>
</dbReference>